<feature type="chain" id="PRO_5045608193" description="Lipoprotein" evidence="1">
    <location>
        <begin position="18"/>
        <end position="131"/>
    </location>
</feature>
<reference evidence="3" key="1">
    <citation type="submission" date="2023-07" db="EMBL/GenBank/DDBJ databases">
        <authorList>
            <person name="de Witt J."/>
        </authorList>
    </citation>
    <scope>NUCLEOTIDE SEQUENCE [LARGE SCALE GENOMIC DNA]</scope>
    <source>
        <strain evidence="3">FZJ</strain>
    </source>
</reference>
<dbReference type="EMBL" id="JAVRDO010000018">
    <property type="protein sequence ID" value="MDX9688803.1"/>
    <property type="molecule type" value="Genomic_DNA"/>
</dbReference>
<dbReference type="PROSITE" id="PS51257">
    <property type="entry name" value="PROKAR_LIPOPROTEIN"/>
    <property type="match status" value="1"/>
</dbReference>
<protein>
    <recommendedName>
        <fullName evidence="4">Lipoprotein</fullName>
    </recommendedName>
</protein>
<dbReference type="Proteomes" id="UP001281217">
    <property type="component" value="Unassembled WGS sequence"/>
</dbReference>
<sequence>MKKIVLFAVLVVLSACATSPQGLERPEYATTFQLDQGYQLSLKNIVDGDEECRRGPLLPVGQVINDVHHYPDLREAKIVQGASGFGRQIYRVISVRGVDAGTEVTVYAKHHGAKIAEQYALWARGNRDCIL</sequence>
<keyword evidence="1" id="KW-0732">Signal</keyword>
<organism evidence="2 3">
    <name type="scientific">Halopseudomonas formosensis</name>
    <dbReference type="NCBI Taxonomy" id="1002526"/>
    <lineage>
        <taxon>Bacteria</taxon>
        <taxon>Pseudomonadati</taxon>
        <taxon>Pseudomonadota</taxon>
        <taxon>Gammaproteobacteria</taxon>
        <taxon>Pseudomonadales</taxon>
        <taxon>Pseudomonadaceae</taxon>
        <taxon>Halopseudomonas</taxon>
    </lineage>
</organism>
<evidence type="ECO:0000313" key="3">
    <source>
        <dbReference type="Proteomes" id="UP001281217"/>
    </source>
</evidence>
<feature type="signal peptide" evidence="1">
    <location>
        <begin position="1"/>
        <end position="17"/>
    </location>
</feature>
<name>A0ABU5C2D6_9GAMM</name>
<keyword evidence="3" id="KW-1185">Reference proteome</keyword>
<evidence type="ECO:0000313" key="2">
    <source>
        <dbReference type="EMBL" id="MDX9688803.1"/>
    </source>
</evidence>
<comment type="caution">
    <text evidence="2">The sequence shown here is derived from an EMBL/GenBank/DDBJ whole genome shotgun (WGS) entry which is preliminary data.</text>
</comment>
<accession>A0ABU5C2D6</accession>
<evidence type="ECO:0000256" key="1">
    <source>
        <dbReference type="SAM" id="SignalP"/>
    </source>
</evidence>
<evidence type="ECO:0008006" key="4">
    <source>
        <dbReference type="Google" id="ProtNLM"/>
    </source>
</evidence>
<proteinExistence type="predicted"/>
<gene>
    <name evidence="2" type="ORF">RED13_000365</name>
</gene>
<dbReference type="RefSeq" id="WP_320332096.1">
    <property type="nucleotide sequence ID" value="NZ_JAVRDO010000018.1"/>
</dbReference>